<evidence type="ECO:0000256" key="7">
    <source>
        <dbReference type="ARBA" id="ARBA00022695"/>
    </source>
</evidence>
<evidence type="ECO:0000256" key="12">
    <source>
        <dbReference type="ARBA" id="ARBA00023315"/>
    </source>
</evidence>
<evidence type="ECO:0000256" key="14">
    <source>
        <dbReference type="ARBA" id="ARBA00048247"/>
    </source>
</evidence>
<dbReference type="RefSeq" id="WP_227020557.1">
    <property type="nucleotide sequence ID" value="NZ_JAGSND010000028.1"/>
</dbReference>
<evidence type="ECO:0000256" key="10">
    <source>
        <dbReference type="ARBA" id="ARBA00022960"/>
    </source>
</evidence>
<evidence type="ECO:0000256" key="5">
    <source>
        <dbReference type="ARBA" id="ARBA00022490"/>
    </source>
</evidence>
<keyword evidence="12" id="KW-0012">Acyltransferase</keyword>
<reference evidence="18" key="1">
    <citation type="submission" date="2021-04" db="EMBL/GenBank/DDBJ databases">
        <title>Sinoanaerobacter chloroacetimidivorans sp. nov., an obligate anaerobic bacterium isolated from anaerobic sludge.</title>
        <authorList>
            <person name="Bao Y."/>
        </authorList>
    </citation>
    <scope>NUCLEOTIDE SEQUENCE</scope>
    <source>
        <strain evidence="18">BAD-6</strain>
    </source>
</reference>
<comment type="function">
    <text evidence="16">Catalyzes the last two sequential reactions in the de novo biosynthetic pathway for UDP-N-acetylglucosamine (UDP-GlcNAc). The C-terminal domain catalyzes the transfer of acetyl group from acetyl coenzyme A to glucosamine-1-phosphate (GlcN-1-P) to produce N-acetylglucosamine-1-phosphate (GlcNAc-1-P), which is converted into UDP-GlcNAc by the transfer of uridine 5-monophosphate (from uridine 5-triphosphate), a reaction catalyzed by the N-terminal domain.</text>
</comment>
<evidence type="ECO:0000313" key="18">
    <source>
        <dbReference type="EMBL" id="MBR0600442.1"/>
    </source>
</evidence>
<comment type="caution">
    <text evidence="18">The sequence shown here is derived from an EMBL/GenBank/DDBJ whole genome shotgun (WGS) entry which is preliminary data.</text>
</comment>
<keyword evidence="11" id="KW-0573">Peptidoglycan synthesis</keyword>
<dbReference type="CDD" id="cd03353">
    <property type="entry name" value="LbH_GlmU_C"/>
    <property type="match status" value="1"/>
</dbReference>
<dbReference type="GO" id="GO:0008360">
    <property type="term" value="P:regulation of cell shape"/>
    <property type="evidence" value="ECO:0007669"/>
    <property type="project" value="UniProtKB-KW"/>
</dbReference>
<keyword evidence="5" id="KW-0963">Cytoplasm</keyword>
<comment type="cofactor">
    <cofactor evidence="1">
        <name>Mg(2+)</name>
        <dbReference type="ChEBI" id="CHEBI:18420"/>
    </cofactor>
</comment>
<dbReference type="InterPro" id="IPR001451">
    <property type="entry name" value="Hexapep"/>
</dbReference>
<proteinExistence type="inferred from homology"/>
<dbReference type="EMBL" id="JAGSND010000028">
    <property type="protein sequence ID" value="MBR0600442.1"/>
    <property type="molecule type" value="Genomic_DNA"/>
</dbReference>
<evidence type="ECO:0000259" key="17">
    <source>
        <dbReference type="Pfam" id="PF25087"/>
    </source>
</evidence>
<evidence type="ECO:0000256" key="15">
    <source>
        <dbReference type="ARBA" id="ARBA00048493"/>
    </source>
</evidence>
<evidence type="ECO:0000256" key="6">
    <source>
        <dbReference type="ARBA" id="ARBA00022679"/>
    </source>
</evidence>
<keyword evidence="6" id="KW-0808">Transferase</keyword>
<sequence length="233" mass="25134">MKELMEYEAQEKKRYEINLTHLSKGVKFIDIKAAYIEDSVIIGKGTILYPGVVIEGNTVIGENCVIGQNSRIVNSTIGDETEIQCSVILDSQVGNNTSIGPFAYLRPNSKLGDHVKVGDFVEVKNSSMGNGSKASHLTYVGDSDIGENVNLGCGVVFVNYDGKNKHRSVVEDGSFIGCNVNIVSPVTVHEGAYVAAGTTVTKNVPKGALCVGRAKDKIIEGWVERRGLLNKKK</sequence>
<dbReference type="Pfam" id="PF00132">
    <property type="entry name" value="Hexapep"/>
    <property type="match status" value="1"/>
</dbReference>
<dbReference type="GO" id="GO:0003977">
    <property type="term" value="F:UDP-N-acetylglucosamine diphosphorylase activity"/>
    <property type="evidence" value="ECO:0007669"/>
    <property type="project" value="UniProtKB-EC"/>
</dbReference>
<protein>
    <submittedName>
        <fullName evidence="18">UDP-N-acetylglucosamine diphosphorylase</fullName>
    </submittedName>
</protein>
<dbReference type="SUPFAM" id="SSF51161">
    <property type="entry name" value="Trimeric LpxA-like enzymes"/>
    <property type="match status" value="1"/>
</dbReference>
<keyword evidence="8" id="KW-0479">Metal-binding</keyword>
<evidence type="ECO:0000256" key="11">
    <source>
        <dbReference type="ARBA" id="ARBA00022984"/>
    </source>
</evidence>
<name>A0A8J8B477_9FIRM</name>
<dbReference type="Pfam" id="PF25087">
    <property type="entry name" value="GMPPB_C"/>
    <property type="match status" value="1"/>
</dbReference>
<reference evidence="18" key="2">
    <citation type="submission" date="2021-04" db="EMBL/GenBank/DDBJ databases">
        <authorList>
            <person name="Liu J."/>
        </authorList>
    </citation>
    <scope>NUCLEOTIDE SEQUENCE</scope>
    <source>
        <strain evidence="18">BAD-6</strain>
    </source>
</reference>
<dbReference type="InterPro" id="IPR011004">
    <property type="entry name" value="Trimer_LpxA-like_sf"/>
</dbReference>
<organism evidence="18 19">
    <name type="scientific">Sinanaerobacter chloroacetimidivorans</name>
    <dbReference type="NCBI Taxonomy" id="2818044"/>
    <lineage>
        <taxon>Bacteria</taxon>
        <taxon>Bacillati</taxon>
        <taxon>Bacillota</taxon>
        <taxon>Clostridia</taxon>
        <taxon>Peptostreptococcales</taxon>
        <taxon>Anaerovoracaceae</taxon>
        <taxon>Sinanaerobacter</taxon>
    </lineage>
</organism>
<evidence type="ECO:0000256" key="1">
    <source>
        <dbReference type="ARBA" id="ARBA00001946"/>
    </source>
</evidence>
<gene>
    <name evidence="18" type="ORF">KCX82_21465</name>
</gene>
<keyword evidence="10" id="KW-0133">Cell shape</keyword>
<comment type="catalytic activity">
    <reaction evidence="15">
        <text>N-acetyl-alpha-D-glucosamine 1-phosphate + UTP + H(+) = UDP-N-acetyl-alpha-D-glucosamine + diphosphate</text>
        <dbReference type="Rhea" id="RHEA:13509"/>
        <dbReference type="ChEBI" id="CHEBI:15378"/>
        <dbReference type="ChEBI" id="CHEBI:33019"/>
        <dbReference type="ChEBI" id="CHEBI:46398"/>
        <dbReference type="ChEBI" id="CHEBI:57705"/>
        <dbReference type="ChEBI" id="CHEBI:57776"/>
        <dbReference type="EC" id="2.7.7.23"/>
    </reaction>
</comment>
<dbReference type="PANTHER" id="PTHR43584:SF3">
    <property type="entry name" value="BIFUNCTIONAL PROTEIN GLMU"/>
    <property type="match status" value="1"/>
</dbReference>
<dbReference type="Gene3D" id="2.160.10.10">
    <property type="entry name" value="Hexapeptide repeat proteins"/>
    <property type="match status" value="1"/>
</dbReference>
<keyword evidence="9" id="KW-0460">Magnesium</keyword>
<keyword evidence="13" id="KW-0961">Cell wall biogenesis/degradation</keyword>
<feature type="domain" description="Mannose-1-phosphate guanyltransferase C-terminal" evidence="17">
    <location>
        <begin position="37"/>
        <end position="126"/>
    </location>
</feature>
<evidence type="ECO:0000256" key="4">
    <source>
        <dbReference type="ARBA" id="ARBA00007947"/>
    </source>
</evidence>
<dbReference type="Proteomes" id="UP000675664">
    <property type="component" value="Unassembled WGS sequence"/>
</dbReference>
<evidence type="ECO:0000256" key="9">
    <source>
        <dbReference type="ARBA" id="ARBA00022842"/>
    </source>
</evidence>
<comment type="subcellular location">
    <subcellularLocation>
        <location evidence="2">Cytoplasm</location>
    </subcellularLocation>
</comment>
<evidence type="ECO:0000256" key="16">
    <source>
        <dbReference type="ARBA" id="ARBA00049628"/>
    </source>
</evidence>
<evidence type="ECO:0000256" key="3">
    <source>
        <dbReference type="ARBA" id="ARBA00007707"/>
    </source>
</evidence>
<dbReference type="InterPro" id="IPR050065">
    <property type="entry name" value="GlmU-like"/>
</dbReference>
<keyword evidence="19" id="KW-1185">Reference proteome</keyword>
<dbReference type="AlphaFoldDB" id="A0A8J8B477"/>
<accession>A0A8J8B477</accession>
<dbReference type="GO" id="GO:0005737">
    <property type="term" value="C:cytoplasm"/>
    <property type="evidence" value="ECO:0007669"/>
    <property type="project" value="UniProtKB-SubCell"/>
</dbReference>
<evidence type="ECO:0000256" key="2">
    <source>
        <dbReference type="ARBA" id="ARBA00004496"/>
    </source>
</evidence>
<evidence type="ECO:0000313" key="19">
    <source>
        <dbReference type="Proteomes" id="UP000675664"/>
    </source>
</evidence>
<dbReference type="PANTHER" id="PTHR43584">
    <property type="entry name" value="NUCLEOTIDYL TRANSFERASE"/>
    <property type="match status" value="1"/>
</dbReference>
<comment type="catalytic activity">
    <reaction evidence="14">
        <text>alpha-D-glucosamine 1-phosphate + acetyl-CoA = N-acetyl-alpha-D-glucosamine 1-phosphate + CoA + H(+)</text>
        <dbReference type="Rhea" id="RHEA:13725"/>
        <dbReference type="ChEBI" id="CHEBI:15378"/>
        <dbReference type="ChEBI" id="CHEBI:57287"/>
        <dbReference type="ChEBI" id="CHEBI:57288"/>
        <dbReference type="ChEBI" id="CHEBI:57776"/>
        <dbReference type="ChEBI" id="CHEBI:58516"/>
        <dbReference type="EC" id="2.3.1.157"/>
    </reaction>
</comment>
<evidence type="ECO:0000256" key="13">
    <source>
        <dbReference type="ARBA" id="ARBA00023316"/>
    </source>
</evidence>
<comment type="similarity">
    <text evidence="4">In the N-terminal section; belongs to the N-acetylglucosamine-1-phosphate uridyltransferase family.</text>
</comment>
<evidence type="ECO:0000256" key="8">
    <source>
        <dbReference type="ARBA" id="ARBA00022723"/>
    </source>
</evidence>
<dbReference type="InterPro" id="IPR038009">
    <property type="entry name" value="GlmU_C_LbH"/>
</dbReference>
<dbReference type="GO" id="GO:0019134">
    <property type="term" value="F:glucosamine-1-phosphate N-acetyltransferase activity"/>
    <property type="evidence" value="ECO:0007669"/>
    <property type="project" value="UniProtKB-EC"/>
</dbReference>
<keyword evidence="7" id="KW-0548">Nucleotidyltransferase</keyword>
<dbReference type="GO" id="GO:0006048">
    <property type="term" value="P:UDP-N-acetylglucosamine biosynthetic process"/>
    <property type="evidence" value="ECO:0007669"/>
    <property type="project" value="InterPro"/>
</dbReference>
<comment type="similarity">
    <text evidence="3">In the C-terminal section; belongs to the transferase hexapeptide repeat family.</text>
</comment>
<dbReference type="InterPro" id="IPR056729">
    <property type="entry name" value="GMPPB_C"/>
</dbReference>
<dbReference type="GO" id="GO:0071555">
    <property type="term" value="P:cell wall organization"/>
    <property type="evidence" value="ECO:0007669"/>
    <property type="project" value="UniProtKB-KW"/>
</dbReference>
<dbReference type="GO" id="GO:0046872">
    <property type="term" value="F:metal ion binding"/>
    <property type="evidence" value="ECO:0007669"/>
    <property type="project" value="UniProtKB-KW"/>
</dbReference>
<dbReference type="GO" id="GO:0009252">
    <property type="term" value="P:peptidoglycan biosynthetic process"/>
    <property type="evidence" value="ECO:0007669"/>
    <property type="project" value="UniProtKB-KW"/>
</dbReference>